<proteinExistence type="predicted"/>
<reference evidence="1" key="1">
    <citation type="submission" date="2022-12" db="EMBL/GenBank/DDBJ databases">
        <title>Paraconexibacter alkalitolerans sp. nov. and Baekduia alba sp. nov., isolated from soil and emended description of the genera Paraconexibacter (Chun et al., 2020) and Baekduia (An et al., 2020).</title>
        <authorList>
            <person name="Vieira S."/>
            <person name="Huber K.J."/>
            <person name="Geppert A."/>
            <person name="Wolf J."/>
            <person name="Neumann-Schaal M."/>
            <person name="Muesken M."/>
            <person name="Overmann J."/>
        </authorList>
    </citation>
    <scope>NUCLEOTIDE SEQUENCE</scope>
    <source>
        <strain evidence="1">AEG42_29</strain>
    </source>
</reference>
<sequence length="114" mass="11413">MRDIAAARAAIGVASWTMPVTAGRLFGLGLGGETNAPFLLRLGGARDLVLAAGALEGTHPARNRALRVAIACDALDLAATTLAVRQGRMSKPAATLMAAASAGCMALSARALAS</sequence>
<dbReference type="EMBL" id="CP114014">
    <property type="protein sequence ID" value="XAY06684.1"/>
    <property type="molecule type" value="Genomic_DNA"/>
</dbReference>
<organism evidence="1">
    <name type="scientific">Paraconexibacter sp. AEG42_29</name>
    <dbReference type="NCBI Taxonomy" id="2997339"/>
    <lineage>
        <taxon>Bacteria</taxon>
        <taxon>Bacillati</taxon>
        <taxon>Actinomycetota</taxon>
        <taxon>Thermoleophilia</taxon>
        <taxon>Solirubrobacterales</taxon>
        <taxon>Paraconexibacteraceae</taxon>
        <taxon>Paraconexibacter</taxon>
    </lineage>
</organism>
<dbReference type="KEGG" id="parq:DSM112329_03561"/>
<accession>A0AAU7AY97</accession>
<evidence type="ECO:0008006" key="2">
    <source>
        <dbReference type="Google" id="ProtNLM"/>
    </source>
</evidence>
<gene>
    <name evidence="1" type="ORF">DSM112329_03561</name>
</gene>
<protein>
    <recommendedName>
        <fullName evidence="2">DUF4267 domain-containing protein</fullName>
    </recommendedName>
</protein>
<evidence type="ECO:0000313" key="1">
    <source>
        <dbReference type="EMBL" id="XAY06684.1"/>
    </source>
</evidence>
<dbReference type="AlphaFoldDB" id="A0AAU7AY97"/>
<name>A0AAU7AY97_9ACTN</name>